<sequence>MADQDEDEELFIGVYASESDPMIWLVSGPKYDDDDDAGPEAFYTDRKAAIDDAKRRAKWVKDHPVRVEVSAGGGYDAEEWVEKVTMSS</sequence>
<accession>A0A3M0LYF6</accession>
<dbReference type="OrthoDB" id="7780875at2"/>
<dbReference type="RefSeq" id="WP_122114497.1">
    <property type="nucleotide sequence ID" value="NZ_QOKZ01000019.1"/>
</dbReference>
<proteinExistence type="predicted"/>
<dbReference type="Proteomes" id="UP000273516">
    <property type="component" value="Unassembled WGS sequence"/>
</dbReference>
<reference evidence="1 2" key="1">
    <citation type="submission" date="2018-07" db="EMBL/GenBank/DDBJ databases">
        <authorList>
            <person name="Zhang Y."/>
            <person name="Wang L."/>
            <person name="Ma S."/>
        </authorList>
    </citation>
    <scope>NUCLEOTIDE SEQUENCE [LARGE SCALE GENOMIC DNA]</scope>
    <source>
        <strain evidence="1 2">4-2</strain>
    </source>
</reference>
<dbReference type="EMBL" id="QOKZ01000019">
    <property type="protein sequence ID" value="RMC30205.1"/>
    <property type="molecule type" value="Genomic_DNA"/>
</dbReference>
<evidence type="ECO:0000313" key="1">
    <source>
        <dbReference type="EMBL" id="RMC30205.1"/>
    </source>
</evidence>
<organism evidence="1 2">
    <name type="scientific">Paracoccus alkanivorans</name>
    <dbReference type="NCBI Taxonomy" id="2116655"/>
    <lineage>
        <taxon>Bacteria</taxon>
        <taxon>Pseudomonadati</taxon>
        <taxon>Pseudomonadota</taxon>
        <taxon>Alphaproteobacteria</taxon>
        <taxon>Rhodobacterales</taxon>
        <taxon>Paracoccaceae</taxon>
        <taxon>Paracoccus</taxon>
    </lineage>
</organism>
<protein>
    <recommendedName>
        <fullName evidence="3">DUF2188 domain-containing protein</fullName>
    </recommendedName>
</protein>
<gene>
    <name evidence="1" type="ORF">C9E81_21955</name>
</gene>
<dbReference type="AlphaFoldDB" id="A0A3M0LYF6"/>
<keyword evidence="2" id="KW-1185">Reference proteome</keyword>
<evidence type="ECO:0008006" key="3">
    <source>
        <dbReference type="Google" id="ProtNLM"/>
    </source>
</evidence>
<comment type="caution">
    <text evidence="1">The sequence shown here is derived from an EMBL/GenBank/DDBJ whole genome shotgun (WGS) entry which is preliminary data.</text>
</comment>
<name>A0A3M0LYF6_9RHOB</name>
<evidence type="ECO:0000313" key="2">
    <source>
        <dbReference type="Proteomes" id="UP000273516"/>
    </source>
</evidence>